<dbReference type="InterPro" id="IPR010610">
    <property type="entry name" value="EryCIII-like_C"/>
</dbReference>
<dbReference type="CDD" id="cd03784">
    <property type="entry name" value="GT1_Gtf-like"/>
    <property type="match status" value="1"/>
</dbReference>
<feature type="domain" description="Erythromycin biosynthesis protein CIII-like C-terminal" evidence="3">
    <location>
        <begin position="314"/>
        <end position="414"/>
    </location>
</feature>
<dbReference type="Pfam" id="PF06722">
    <property type="entry name" value="EryCIII-like_C"/>
    <property type="match status" value="1"/>
</dbReference>
<evidence type="ECO:0000259" key="3">
    <source>
        <dbReference type="Pfam" id="PF06722"/>
    </source>
</evidence>
<proteinExistence type="predicted"/>
<dbReference type="InterPro" id="IPR050426">
    <property type="entry name" value="Glycosyltransferase_28"/>
</dbReference>
<evidence type="ECO:0000313" key="5">
    <source>
        <dbReference type="Proteomes" id="UP001501371"/>
    </source>
</evidence>
<keyword evidence="1" id="KW-0808">Transferase</keyword>
<keyword evidence="5" id="KW-1185">Reference proteome</keyword>
<evidence type="ECO:0000256" key="1">
    <source>
        <dbReference type="ARBA" id="ARBA00022679"/>
    </source>
</evidence>
<evidence type="ECO:0000256" key="2">
    <source>
        <dbReference type="SAM" id="MobiDB-lite"/>
    </source>
</evidence>
<sequence length="468" mass="48641">MESNRMRVLCTATGSPSHGRALLPLARALAAAGHEVTVASTAAVAPVFADDDVTVVSCLPPLVPSSGADGRDPARTTASAGPREADHAGPGPGDPDTGVAGDGVADGLGPDMRKLVARLTGSHALEGHRALRPLARDMAPDVIVRDGMDLGACLLAEQLGVPHLPIPSGFVNTVDPALLLPGLNRLRESLGLPVREDPASLHPHGRFDYLPRDHSFARFPATVLAYRQTTAVDRTAGLPEWVARLPTDRPLVFAAVGTALPMFRGSLSEGASLPHGVSDPSEVLRAIVAGLSRLECVAVVATSGIACDGVEPGPNVHLTDSLAQPLLLECADLFVTHGGYNSVREAVRTGTPMVVAPHFGDQPLNARRVRELGLGRHLTDLEPRALAEVCADLLADREVAARCRRARLATLALPDIGRSPADLAELCARSAVGAPRASSSTGKVRPSGIARRAAADVTAVPRGGTSRR</sequence>
<dbReference type="PANTHER" id="PTHR48050:SF13">
    <property type="entry name" value="STEROL 3-BETA-GLUCOSYLTRANSFERASE UGT80A2"/>
    <property type="match status" value="1"/>
</dbReference>
<name>A0ABP4FNE5_9ACTN</name>
<dbReference type="PANTHER" id="PTHR48050">
    <property type="entry name" value="STEROL 3-BETA-GLUCOSYLTRANSFERASE"/>
    <property type="match status" value="1"/>
</dbReference>
<gene>
    <name evidence="4" type="ORF">GCM10009654_54060</name>
</gene>
<organism evidence="4 5">
    <name type="scientific">Streptomyces hebeiensis</name>
    <dbReference type="NCBI Taxonomy" id="229486"/>
    <lineage>
        <taxon>Bacteria</taxon>
        <taxon>Bacillati</taxon>
        <taxon>Actinomycetota</taxon>
        <taxon>Actinomycetes</taxon>
        <taxon>Kitasatosporales</taxon>
        <taxon>Streptomycetaceae</taxon>
        <taxon>Streptomyces</taxon>
    </lineage>
</organism>
<protein>
    <recommendedName>
        <fullName evidence="3">Erythromycin biosynthesis protein CIII-like C-terminal domain-containing protein</fullName>
    </recommendedName>
</protein>
<dbReference type="SUPFAM" id="SSF53756">
    <property type="entry name" value="UDP-Glycosyltransferase/glycogen phosphorylase"/>
    <property type="match status" value="1"/>
</dbReference>
<accession>A0ABP4FNE5</accession>
<dbReference type="Proteomes" id="UP001501371">
    <property type="component" value="Unassembled WGS sequence"/>
</dbReference>
<feature type="region of interest" description="Disordered" evidence="2">
    <location>
        <begin position="435"/>
        <end position="468"/>
    </location>
</feature>
<evidence type="ECO:0000313" key="4">
    <source>
        <dbReference type="EMBL" id="GAA1189747.1"/>
    </source>
</evidence>
<comment type="caution">
    <text evidence="4">The sequence shown here is derived from an EMBL/GenBank/DDBJ whole genome shotgun (WGS) entry which is preliminary data.</text>
</comment>
<dbReference type="EMBL" id="BAAAKV010000059">
    <property type="protein sequence ID" value="GAA1189747.1"/>
    <property type="molecule type" value="Genomic_DNA"/>
</dbReference>
<feature type="region of interest" description="Disordered" evidence="2">
    <location>
        <begin position="62"/>
        <end position="107"/>
    </location>
</feature>
<dbReference type="Gene3D" id="3.40.50.2000">
    <property type="entry name" value="Glycogen Phosphorylase B"/>
    <property type="match status" value="2"/>
</dbReference>
<dbReference type="InterPro" id="IPR002213">
    <property type="entry name" value="UDP_glucos_trans"/>
</dbReference>
<reference evidence="5" key="1">
    <citation type="journal article" date="2019" name="Int. J. Syst. Evol. Microbiol.">
        <title>The Global Catalogue of Microorganisms (GCM) 10K type strain sequencing project: providing services to taxonomists for standard genome sequencing and annotation.</title>
        <authorList>
            <consortium name="The Broad Institute Genomics Platform"/>
            <consortium name="The Broad Institute Genome Sequencing Center for Infectious Disease"/>
            <person name="Wu L."/>
            <person name="Ma J."/>
        </authorList>
    </citation>
    <scope>NUCLEOTIDE SEQUENCE [LARGE SCALE GENOMIC DNA]</scope>
    <source>
        <strain evidence="5">JCM 12696</strain>
    </source>
</reference>